<dbReference type="AlphaFoldDB" id="A0A7D3W1K4"/>
<accession>A0A7D3W1K4</accession>
<gene>
    <name evidence="1" type="ORF">ACTIVE_5534</name>
</gene>
<evidence type="ECO:0000313" key="2">
    <source>
        <dbReference type="Proteomes" id="UP000501240"/>
    </source>
</evidence>
<sequence>MSLKPHLTQPTDIVAAPAAVVEDT</sequence>
<organism evidence="1 2">
    <name type="scientific">Actinomadura verrucosospora</name>
    <dbReference type="NCBI Taxonomy" id="46165"/>
    <lineage>
        <taxon>Bacteria</taxon>
        <taxon>Bacillati</taxon>
        <taxon>Actinomycetota</taxon>
        <taxon>Actinomycetes</taxon>
        <taxon>Streptosporangiales</taxon>
        <taxon>Thermomonosporaceae</taxon>
        <taxon>Actinomadura</taxon>
    </lineage>
</organism>
<protein>
    <submittedName>
        <fullName evidence="1">Uncharacterized protein</fullName>
    </submittedName>
</protein>
<keyword evidence="2" id="KW-1185">Reference proteome</keyword>
<reference evidence="1 2" key="1">
    <citation type="submission" date="2020-05" db="EMBL/GenBank/DDBJ databases">
        <title>Actinomadura verrucosospora NRRL-B18236 (PFL_A860) Genome sequencing and assembly.</title>
        <authorList>
            <person name="Samborskyy M."/>
        </authorList>
    </citation>
    <scope>NUCLEOTIDE SEQUENCE [LARGE SCALE GENOMIC DNA]</scope>
    <source>
        <strain evidence="1 2">NRRL:B18236</strain>
    </source>
</reference>
<dbReference type="Proteomes" id="UP000501240">
    <property type="component" value="Chromosome"/>
</dbReference>
<dbReference type="EMBL" id="CP053892">
    <property type="protein sequence ID" value="QKG23891.1"/>
    <property type="molecule type" value="Genomic_DNA"/>
</dbReference>
<proteinExistence type="predicted"/>
<evidence type="ECO:0000313" key="1">
    <source>
        <dbReference type="EMBL" id="QKG23891.1"/>
    </source>
</evidence>
<name>A0A7D3W1K4_ACTVE</name>